<evidence type="ECO:0000256" key="2">
    <source>
        <dbReference type="ARBA" id="ARBA00022737"/>
    </source>
</evidence>
<feature type="chain" id="PRO_5043030979" description="Protein halfway" evidence="3">
    <location>
        <begin position="21"/>
        <end position="487"/>
    </location>
</feature>
<evidence type="ECO:0008006" key="6">
    <source>
        <dbReference type="Google" id="ProtNLM"/>
    </source>
</evidence>
<gene>
    <name evidence="4" type="ORF">RUM43_005491</name>
</gene>
<reference evidence="4 5" key="1">
    <citation type="submission" date="2023-10" db="EMBL/GenBank/DDBJ databases">
        <title>Genomes of two closely related lineages of the louse Polyplax serrata with different host specificities.</title>
        <authorList>
            <person name="Martinu J."/>
            <person name="Tarabai H."/>
            <person name="Stefka J."/>
            <person name="Hypsa V."/>
        </authorList>
    </citation>
    <scope>NUCLEOTIDE SEQUENCE [LARGE SCALE GENOMIC DNA]</scope>
    <source>
        <strain evidence="4">HR10_N</strain>
    </source>
</reference>
<dbReference type="PANTHER" id="PTHR45712">
    <property type="entry name" value="AGAP008170-PA"/>
    <property type="match status" value="1"/>
</dbReference>
<dbReference type="AlphaFoldDB" id="A0AAN8PJD9"/>
<protein>
    <recommendedName>
        <fullName evidence="6">Protein halfway</fullName>
    </recommendedName>
</protein>
<dbReference type="Gene3D" id="3.80.10.10">
    <property type="entry name" value="Ribonuclease Inhibitor"/>
    <property type="match status" value="2"/>
</dbReference>
<organism evidence="4 5">
    <name type="scientific">Polyplax serrata</name>
    <name type="common">Common mouse louse</name>
    <dbReference type="NCBI Taxonomy" id="468196"/>
    <lineage>
        <taxon>Eukaryota</taxon>
        <taxon>Metazoa</taxon>
        <taxon>Ecdysozoa</taxon>
        <taxon>Arthropoda</taxon>
        <taxon>Hexapoda</taxon>
        <taxon>Insecta</taxon>
        <taxon>Pterygota</taxon>
        <taxon>Neoptera</taxon>
        <taxon>Paraneoptera</taxon>
        <taxon>Psocodea</taxon>
        <taxon>Troctomorpha</taxon>
        <taxon>Phthiraptera</taxon>
        <taxon>Anoplura</taxon>
        <taxon>Polyplacidae</taxon>
        <taxon>Polyplax</taxon>
    </lineage>
</organism>
<keyword evidence="3" id="KW-0732">Signal</keyword>
<dbReference type="PROSITE" id="PS51450">
    <property type="entry name" value="LRR"/>
    <property type="match status" value="1"/>
</dbReference>
<evidence type="ECO:0000256" key="1">
    <source>
        <dbReference type="ARBA" id="ARBA00022614"/>
    </source>
</evidence>
<keyword evidence="1" id="KW-0433">Leucine-rich repeat</keyword>
<proteinExistence type="predicted"/>
<dbReference type="InterPro" id="IPR003591">
    <property type="entry name" value="Leu-rich_rpt_typical-subtyp"/>
</dbReference>
<feature type="signal peptide" evidence="3">
    <location>
        <begin position="1"/>
        <end position="20"/>
    </location>
</feature>
<dbReference type="InterPro" id="IPR001611">
    <property type="entry name" value="Leu-rich_rpt"/>
</dbReference>
<dbReference type="InterPro" id="IPR050333">
    <property type="entry name" value="SLRP"/>
</dbReference>
<accession>A0AAN8PJD9</accession>
<evidence type="ECO:0000313" key="5">
    <source>
        <dbReference type="Proteomes" id="UP001372834"/>
    </source>
</evidence>
<name>A0AAN8PJD9_POLSC</name>
<dbReference type="Proteomes" id="UP001372834">
    <property type="component" value="Unassembled WGS sequence"/>
</dbReference>
<dbReference type="SMART" id="SM00369">
    <property type="entry name" value="LRR_TYP"/>
    <property type="match status" value="3"/>
</dbReference>
<dbReference type="GO" id="GO:0005615">
    <property type="term" value="C:extracellular space"/>
    <property type="evidence" value="ECO:0007669"/>
    <property type="project" value="TreeGrafter"/>
</dbReference>
<keyword evidence="2" id="KW-0677">Repeat</keyword>
<comment type="caution">
    <text evidence="4">The sequence shown here is derived from an EMBL/GenBank/DDBJ whole genome shotgun (WGS) entry which is preliminary data.</text>
</comment>
<dbReference type="PANTHER" id="PTHR45712:SF1">
    <property type="entry name" value="NEPHROCAN"/>
    <property type="match status" value="1"/>
</dbReference>
<sequence>MWTWVPLLLAALSILQTCQQEVEPSEPETPGSEPEPLNLVDNSTLCFNVKPAACGATEEKETCLCQALNPETVYCCFITNPYQLNNNLRCAGIQPSNVKYMHIRNATLEELKYFAFEAWPKLESFSITEGKIEKISFEIHSNLSCFNASSNAISDIDVNVFHKLHELRVLDLSNNNLTKLPSLRNDNISMDLSDNRGVECQTLMQFLTEHPQTNFINVDSTYCFSSKNFHWFNSIAQVPLSQVLLLRNIEQNCTKGCSCRSHRLDMVSGKHPTISVLVDCSALGLKKLPEYLPTNTISLNVSYNNITSLDPLTFDESYKDIREFYADYNQISSILALEGSKFIDNFLVLSLRENNIKSLPTYILSNTFDRNYHIRRVNLGGNKLVCNCSVAQVVKVWLLSNKKHIPDYDQLLCDNTGEKVLALDQNKVCVYQRDWTDYIYYIIAGEICLLLLLVGKVSYDYWMFKTTGYLPWPASKMPKLPCDWVLE</sequence>
<dbReference type="InterPro" id="IPR032675">
    <property type="entry name" value="LRR_dom_sf"/>
</dbReference>
<dbReference type="EMBL" id="JAWJWE010000037">
    <property type="protein sequence ID" value="KAK6625200.1"/>
    <property type="molecule type" value="Genomic_DNA"/>
</dbReference>
<evidence type="ECO:0000256" key="3">
    <source>
        <dbReference type="SAM" id="SignalP"/>
    </source>
</evidence>
<evidence type="ECO:0000313" key="4">
    <source>
        <dbReference type="EMBL" id="KAK6625200.1"/>
    </source>
</evidence>
<dbReference type="SUPFAM" id="SSF52058">
    <property type="entry name" value="L domain-like"/>
    <property type="match status" value="1"/>
</dbReference>